<sequence length="309" mass="34045">MKSALPHVAAYWISDAFHEATWKFVSCMIAVGMTYRESLAIVATTFLIIPVVISANGAIGVLYHSPFPIYNGSKFVTVMVTNVWPSIKTNELISFCVFSVVQFPFFFPVAWITIFIWAFKSTGIGRYLTRNHQSMATKFSCCLFSFTFIAFIGVASSSAGNNVYPLEEIPGDHNCFGAPTFALASLGVYISANFLSAANDSAGLAPQYLNIRRSLIPCTQPNGIYKHSEWRVNWCAWISFGVGIASSLPGLINSVRIPVDVGVGACPYQFSGLLGFFSTTILYIIWSYAFTCLYNRFHVPASARIVREA</sequence>
<evidence type="ECO:0000256" key="2">
    <source>
        <dbReference type="ARBA" id="ARBA00008974"/>
    </source>
</evidence>
<feature type="transmembrane region" description="Helical" evidence="6">
    <location>
        <begin position="176"/>
        <end position="195"/>
    </location>
</feature>
<reference evidence="7" key="1">
    <citation type="submission" date="2021-12" db="EMBL/GenBank/DDBJ databases">
        <title>Convergent genome expansion in fungi linked to evolution of root-endophyte symbiosis.</title>
        <authorList>
            <consortium name="DOE Joint Genome Institute"/>
            <person name="Ke Y.-H."/>
            <person name="Bonito G."/>
            <person name="Liao H.-L."/>
            <person name="Looney B."/>
            <person name="Rojas-Flechas A."/>
            <person name="Nash J."/>
            <person name="Hameed K."/>
            <person name="Schadt C."/>
            <person name="Martin F."/>
            <person name="Crous P.W."/>
            <person name="Miettinen O."/>
            <person name="Magnuson J.K."/>
            <person name="Labbe J."/>
            <person name="Jacobson D."/>
            <person name="Doktycz M.J."/>
            <person name="Veneault-Fourrey C."/>
            <person name="Kuo A."/>
            <person name="Mondo S."/>
            <person name="Calhoun S."/>
            <person name="Riley R."/>
            <person name="Ohm R."/>
            <person name="LaButti K."/>
            <person name="Andreopoulos B."/>
            <person name="Pangilinan J."/>
            <person name="Nolan M."/>
            <person name="Tritt A."/>
            <person name="Clum A."/>
            <person name="Lipzen A."/>
            <person name="Daum C."/>
            <person name="Barry K."/>
            <person name="Grigoriev I.V."/>
            <person name="Vilgalys R."/>
        </authorList>
    </citation>
    <scope>NUCLEOTIDE SEQUENCE</scope>
    <source>
        <strain evidence="7">PMI_201</strain>
    </source>
</reference>
<dbReference type="GeneID" id="70248802"/>
<comment type="similarity">
    <text evidence="2">Belongs to the purine-cytosine permease (2.A.39) family.</text>
</comment>
<dbReference type="AlphaFoldDB" id="A0AAD4PY63"/>
<keyword evidence="5 6" id="KW-0472">Membrane</keyword>
<dbReference type="EMBL" id="JAJTJA010000009">
    <property type="protein sequence ID" value="KAH8694300.1"/>
    <property type="molecule type" value="Genomic_DNA"/>
</dbReference>
<keyword evidence="3 6" id="KW-0812">Transmembrane</keyword>
<evidence type="ECO:0000256" key="1">
    <source>
        <dbReference type="ARBA" id="ARBA00004141"/>
    </source>
</evidence>
<evidence type="ECO:0000256" key="6">
    <source>
        <dbReference type="SAM" id="Phobius"/>
    </source>
</evidence>
<feature type="transmembrane region" description="Helical" evidence="6">
    <location>
        <begin position="139"/>
        <end position="156"/>
    </location>
</feature>
<organism evidence="7 8">
    <name type="scientific">Talaromyces proteolyticus</name>
    <dbReference type="NCBI Taxonomy" id="1131652"/>
    <lineage>
        <taxon>Eukaryota</taxon>
        <taxon>Fungi</taxon>
        <taxon>Dikarya</taxon>
        <taxon>Ascomycota</taxon>
        <taxon>Pezizomycotina</taxon>
        <taxon>Eurotiomycetes</taxon>
        <taxon>Eurotiomycetidae</taxon>
        <taxon>Eurotiales</taxon>
        <taxon>Trichocomaceae</taxon>
        <taxon>Talaromyces</taxon>
        <taxon>Talaromyces sect. Bacilispori</taxon>
    </lineage>
</organism>
<dbReference type="GO" id="GO:0005886">
    <property type="term" value="C:plasma membrane"/>
    <property type="evidence" value="ECO:0007669"/>
    <property type="project" value="TreeGrafter"/>
</dbReference>
<name>A0AAD4PY63_9EURO</name>
<evidence type="ECO:0000313" key="7">
    <source>
        <dbReference type="EMBL" id="KAH8694300.1"/>
    </source>
</evidence>
<feature type="transmembrane region" description="Helical" evidence="6">
    <location>
        <begin position="272"/>
        <end position="294"/>
    </location>
</feature>
<feature type="transmembrane region" description="Helical" evidence="6">
    <location>
        <begin position="38"/>
        <end position="63"/>
    </location>
</feature>
<dbReference type="PANTHER" id="PTHR30618:SF0">
    <property type="entry name" value="PURINE-URACIL PERMEASE NCS1"/>
    <property type="match status" value="1"/>
</dbReference>
<dbReference type="Pfam" id="PF02133">
    <property type="entry name" value="Transp_cyt_pur"/>
    <property type="match status" value="1"/>
</dbReference>
<keyword evidence="8" id="KW-1185">Reference proteome</keyword>
<protein>
    <submittedName>
        <fullName evidence="7">Uncharacterized protein</fullName>
    </submittedName>
</protein>
<dbReference type="RefSeq" id="XP_046069970.1">
    <property type="nucleotide sequence ID" value="XM_046218515.1"/>
</dbReference>
<gene>
    <name evidence="7" type="ORF">BGW36DRAFT_399398</name>
</gene>
<evidence type="ECO:0000256" key="5">
    <source>
        <dbReference type="ARBA" id="ARBA00023136"/>
    </source>
</evidence>
<dbReference type="Proteomes" id="UP001201262">
    <property type="component" value="Unassembled WGS sequence"/>
</dbReference>
<feature type="transmembrane region" description="Helical" evidence="6">
    <location>
        <begin position="234"/>
        <end position="252"/>
    </location>
</feature>
<evidence type="ECO:0000256" key="3">
    <source>
        <dbReference type="ARBA" id="ARBA00022692"/>
    </source>
</evidence>
<dbReference type="Gene3D" id="1.10.4160.10">
    <property type="entry name" value="Hydantoin permease"/>
    <property type="match status" value="1"/>
</dbReference>
<dbReference type="GO" id="GO:0015205">
    <property type="term" value="F:nucleobase transmembrane transporter activity"/>
    <property type="evidence" value="ECO:0007669"/>
    <property type="project" value="TreeGrafter"/>
</dbReference>
<dbReference type="PANTHER" id="PTHR30618">
    <property type="entry name" value="NCS1 FAMILY PURINE/PYRIMIDINE TRANSPORTER"/>
    <property type="match status" value="1"/>
</dbReference>
<accession>A0AAD4PY63</accession>
<comment type="caution">
    <text evidence="7">The sequence shown here is derived from an EMBL/GenBank/DDBJ whole genome shotgun (WGS) entry which is preliminary data.</text>
</comment>
<feature type="transmembrane region" description="Helical" evidence="6">
    <location>
        <begin position="92"/>
        <end position="119"/>
    </location>
</feature>
<comment type="subcellular location">
    <subcellularLocation>
        <location evidence="1">Membrane</location>
        <topology evidence="1">Multi-pass membrane protein</topology>
    </subcellularLocation>
</comment>
<dbReference type="InterPro" id="IPR001248">
    <property type="entry name" value="Pur-cyt_permease"/>
</dbReference>
<keyword evidence="4 6" id="KW-1133">Transmembrane helix</keyword>
<evidence type="ECO:0000313" key="8">
    <source>
        <dbReference type="Proteomes" id="UP001201262"/>
    </source>
</evidence>
<evidence type="ECO:0000256" key="4">
    <source>
        <dbReference type="ARBA" id="ARBA00022989"/>
    </source>
</evidence>
<proteinExistence type="inferred from homology"/>
<dbReference type="InterPro" id="IPR045225">
    <property type="entry name" value="Uracil/uridine/allantoin_perm"/>
</dbReference>